<feature type="chain" id="PRO_5040145090" evidence="2">
    <location>
        <begin position="23"/>
        <end position="192"/>
    </location>
</feature>
<name>A0A9P3G7C5_9APHY</name>
<reference evidence="3 4" key="1">
    <citation type="submission" date="2021-08" db="EMBL/GenBank/DDBJ databases">
        <title>Draft Genome Sequence of Phanerochaete sordida strain YK-624.</title>
        <authorList>
            <person name="Mori T."/>
            <person name="Dohra H."/>
            <person name="Suzuki T."/>
            <person name="Kawagishi H."/>
            <person name="Hirai H."/>
        </authorList>
    </citation>
    <scope>NUCLEOTIDE SEQUENCE [LARGE SCALE GENOMIC DNA]</scope>
    <source>
        <strain evidence="3 4">YK-624</strain>
    </source>
</reference>
<keyword evidence="2" id="KW-0732">Signal</keyword>
<comment type="caution">
    <text evidence="3">The sequence shown here is derived from an EMBL/GenBank/DDBJ whole genome shotgun (WGS) entry which is preliminary data.</text>
</comment>
<gene>
    <name evidence="3" type="ORF">PsYK624_052440</name>
</gene>
<protein>
    <submittedName>
        <fullName evidence="3">Uncharacterized protein</fullName>
    </submittedName>
</protein>
<proteinExistence type="predicted"/>
<evidence type="ECO:0000256" key="2">
    <source>
        <dbReference type="SAM" id="SignalP"/>
    </source>
</evidence>
<dbReference type="AlphaFoldDB" id="A0A9P3G7C5"/>
<organism evidence="3 4">
    <name type="scientific">Phanerochaete sordida</name>
    <dbReference type="NCBI Taxonomy" id="48140"/>
    <lineage>
        <taxon>Eukaryota</taxon>
        <taxon>Fungi</taxon>
        <taxon>Dikarya</taxon>
        <taxon>Basidiomycota</taxon>
        <taxon>Agaricomycotina</taxon>
        <taxon>Agaricomycetes</taxon>
        <taxon>Polyporales</taxon>
        <taxon>Phanerochaetaceae</taxon>
        <taxon>Phanerochaete</taxon>
    </lineage>
</organism>
<keyword evidence="4" id="KW-1185">Reference proteome</keyword>
<evidence type="ECO:0000256" key="1">
    <source>
        <dbReference type="SAM" id="MobiDB-lite"/>
    </source>
</evidence>
<evidence type="ECO:0000313" key="3">
    <source>
        <dbReference type="EMBL" id="GJE89150.1"/>
    </source>
</evidence>
<feature type="signal peptide" evidence="2">
    <location>
        <begin position="1"/>
        <end position="22"/>
    </location>
</feature>
<feature type="region of interest" description="Disordered" evidence="1">
    <location>
        <begin position="130"/>
        <end position="156"/>
    </location>
</feature>
<accession>A0A9P3G7C5</accession>
<dbReference type="Proteomes" id="UP000703269">
    <property type="component" value="Unassembled WGS sequence"/>
</dbReference>
<sequence length="192" mass="20778">MSALLWLSTHILQLRLAAYVYCTRPPRPPCTPPTPAHTSLSPILRRRDRPMRARTVSGEGSRDRSLETLRQLLLPTCLLLSLLCGVPGPGLVLASVGIVVDAGGGGLIDEDFVRHVRRSVVRVRFANPLTSAEAPPPRSPTVQSADAGRTERGESRTEWAAQRSLVIRMAVYATAAYGARCIITAGYQALEA</sequence>
<dbReference type="EMBL" id="BPQB01000011">
    <property type="protein sequence ID" value="GJE89150.1"/>
    <property type="molecule type" value="Genomic_DNA"/>
</dbReference>
<evidence type="ECO:0000313" key="4">
    <source>
        <dbReference type="Proteomes" id="UP000703269"/>
    </source>
</evidence>